<gene>
    <name evidence="2" type="ORF">J0X19_22280</name>
</gene>
<organism evidence="2 3">
    <name type="scientific">Hymenobacter telluris</name>
    <dbReference type="NCBI Taxonomy" id="2816474"/>
    <lineage>
        <taxon>Bacteria</taxon>
        <taxon>Pseudomonadati</taxon>
        <taxon>Bacteroidota</taxon>
        <taxon>Cytophagia</taxon>
        <taxon>Cytophagales</taxon>
        <taxon>Hymenobacteraceae</taxon>
        <taxon>Hymenobacter</taxon>
    </lineage>
</organism>
<evidence type="ECO:0000256" key="1">
    <source>
        <dbReference type="SAM" id="SignalP"/>
    </source>
</evidence>
<feature type="signal peptide" evidence="1">
    <location>
        <begin position="1"/>
        <end position="20"/>
    </location>
</feature>
<reference evidence="2" key="1">
    <citation type="submission" date="2021-03" db="EMBL/GenBank/DDBJ databases">
        <authorList>
            <person name="Kim M.K."/>
        </authorList>
    </citation>
    <scope>NUCLEOTIDE SEQUENCE</scope>
    <source>
        <strain evidence="2">BT186</strain>
    </source>
</reference>
<keyword evidence="3" id="KW-1185">Reference proteome</keyword>
<evidence type="ECO:0000313" key="3">
    <source>
        <dbReference type="Proteomes" id="UP000664144"/>
    </source>
</evidence>
<dbReference type="RefSeq" id="WP_206986619.1">
    <property type="nucleotide sequence ID" value="NZ_JAFLQZ010000022.1"/>
</dbReference>
<accession>A0A939F053</accession>
<feature type="chain" id="PRO_5036692266" evidence="1">
    <location>
        <begin position="21"/>
        <end position="410"/>
    </location>
</feature>
<comment type="caution">
    <text evidence="2">The sequence shown here is derived from an EMBL/GenBank/DDBJ whole genome shotgun (WGS) entry which is preliminary data.</text>
</comment>
<proteinExistence type="predicted"/>
<evidence type="ECO:0000313" key="2">
    <source>
        <dbReference type="EMBL" id="MBO0360705.1"/>
    </source>
</evidence>
<dbReference type="Proteomes" id="UP000664144">
    <property type="component" value="Unassembled WGS sequence"/>
</dbReference>
<keyword evidence="1" id="KW-0732">Signal</keyword>
<dbReference type="EMBL" id="JAFLQZ010000022">
    <property type="protein sequence ID" value="MBO0360705.1"/>
    <property type="molecule type" value="Genomic_DNA"/>
</dbReference>
<protein>
    <submittedName>
        <fullName evidence="2">Uncharacterized protein</fullName>
    </submittedName>
</protein>
<sequence length="410" mass="45637">MKITTLLTVALCSVTVTALAQNEEGIKLDVLRAPVSPASNLLGIATTDIDKPTDVSAFMLSLQSASSSFAKLPSNYAVDISPYYLFTKKRGDFTTNGLQSTKYEDIFKQTFIISAAIRNPDEAETNLNVNNTYAGLGLKFSILRGEYDDTTKTKLDKIIGLQKKMTDDLAKTVREWITRNDPEYAALVVQRQQLFTNRTGLTPQQVINSDQYKSLERQISEKLQNFTDQQTAQVRQEIFAEIKQTAATFQTSRVGLSWDINGGVSGEFIDKRFNRSRVYNAGVWTNFGYTTKDGIALLALARYLHNPNQIFALDNQPNKIGNINTLDGGLRLAYSRPQSKFSASAEGIYRSVLSSNTIDPSWRMVFNADYAIFQNQKLTFSFGRNFDGTVSKDGNLIAALTFLAGFGNNR</sequence>
<dbReference type="AlphaFoldDB" id="A0A939F053"/>
<name>A0A939F053_9BACT</name>